<feature type="transmembrane region" description="Helical" evidence="1">
    <location>
        <begin position="30"/>
        <end position="55"/>
    </location>
</feature>
<feature type="transmembrane region" description="Helical" evidence="1">
    <location>
        <begin position="88"/>
        <end position="106"/>
    </location>
</feature>
<name>A0A1F5WCI3_9BACT</name>
<dbReference type="PANTHER" id="PTHR37309:SF1">
    <property type="entry name" value="SLR0284 PROTEIN"/>
    <property type="match status" value="1"/>
</dbReference>
<evidence type="ECO:0000313" key="3">
    <source>
        <dbReference type="Proteomes" id="UP000178276"/>
    </source>
</evidence>
<dbReference type="Pfam" id="PF04020">
    <property type="entry name" value="Phage_holin_4_2"/>
    <property type="match status" value="1"/>
</dbReference>
<sequence length="115" mass="12733">MDILIRWIINTLVVLAVAYVMPSVQVDNYMAAIVAALAIGVVNVVLKPILIFLALPIEIVTLGLFTLVINAFLIMLVAYVVPGFSIDGFRSALIFGIIFSIVNIAFHKWERKPEF</sequence>
<dbReference type="Proteomes" id="UP000178276">
    <property type="component" value="Unassembled WGS sequence"/>
</dbReference>
<dbReference type="STRING" id="1798331.A2W57_02935"/>
<dbReference type="AlphaFoldDB" id="A0A1F5WCI3"/>
<keyword evidence="1" id="KW-1133">Transmembrane helix</keyword>
<comment type="caution">
    <text evidence="2">The sequence shown here is derived from an EMBL/GenBank/DDBJ whole genome shotgun (WGS) entry which is preliminary data.</text>
</comment>
<feature type="transmembrane region" description="Helical" evidence="1">
    <location>
        <begin position="62"/>
        <end position="82"/>
    </location>
</feature>
<organism evidence="2 3">
    <name type="scientific">Candidatus Giovannonibacteria bacterium RIFCSPHIGHO2_02_43_16</name>
    <dbReference type="NCBI Taxonomy" id="1798331"/>
    <lineage>
        <taxon>Bacteria</taxon>
        <taxon>Candidatus Giovannoniibacteriota</taxon>
    </lineage>
</organism>
<protein>
    <recommendedName>
        <fullName evidence="4">Phage holin family protein</fullName>
    </recommendedName>
</protein>
<evidence type="ECO:0000313" key="2">
    <source>
        <dbReference type="EMBL" id="OGF73327.1"/>
    </source>
</evidence>
<reference evidence="2 3" key="1">
    <citation type="journal article" date="2016" name="Nat. Commun.">
        <title>Thousands of microbial genomes shed light on interconnected biogeochemical processes in an aquifer system.</title>
        <authorList>
            <person name="Anantharaman K."/>
            <person name="Brown C.T."/>
            <person name="Hug L.A."/>
            <person name="Sharon I."/>
            <person name="Castelle C.J."/>
            <person name="Probst A.J."/>
            <person name="Thomas B.C."/>
            <person name="Singh A."/>
            <person name="Wilkins M.J."/>
            <person name="Karaoz U."/>
            <person name="Brodie E.L."/>
            <person name="Williams K.H."/>
            <person name="Hubbard S.S."/>
            <person name="Banfield J.F."/>
        </authorList>
    </citation>
    <scope>NUCLEOTIDE SEQUENCE [LARGE SCALE GENOMIC DNA]</scope>
</reference>
<keyword evidence="1" id="KW-0812">Transmembrane</keyword>
<dbReference type="PANTHER" id="PTHR37309">
    <property type="entry name" value="SLR0284 PROTEIN"/>
    <property type="match status" value="1"/>
</dbReference>
<dbReference type="EMBL" id="MFHJ01000050">
    <property type="protein sequence ID" value="OGF73327.1"/>
    <property type="molecule type" value="Genomic_DNA"/>
</dbReference>
<gene>
    <name evidence="2" type="ORF">A2W57_02935</name>
</gene>
<evidence type="ECO:0008006" key="4">
    <source>
        <dbReference type="Google" id="ProtNLM"/>
    </source>
</evidence>
<evidence type="ECO:0000256" key="1">
    <source>
        <dbReference type="SAM" id="Phobius"/>
    </source>
</evidence>
<proteinExistence type="predicted"/>
<dbReference type="InterPro" id="IPR007165">
    <property type="entry name" value="Phage_holin_4_2"/>
</dbReference>
<feature type="transmembrane region" description="Helical" evidence="1">
    <location>
        <begin position="7"/>
        <end position="24"/>
    </location>
</feature>
<accession>A0A1F5WCI3</accession>
<keyword evidence="1" id="KW-0472">Membrane</keyword>